<dbReference type="Gene3D" id="3.40.718.10">
    <property type="entry name" value="Isopropylmalate Dehydrogenase"/>
    <property type="match status" value="1"/>
</dbReference>
<name>A0A1A9VU59_GLOAU</name>
<dbReference type="EnsemblMetazoa" id="GAUT047718-RA">
    <property type="protein sequence ID" value="GAUT047718-PA"/>
    <property type="gene ID" value="GAUT047718"/>
</dbReference>
<dbReference type="VEuPathDB" id="VectorBase:GAUT047718"/>
<keyword evidence="2" id="KW-0816">Tricarboxylic acid cycle</keyword>
<evidence type="ECO:0000259" key="3">
    <source>
        <dbReference type="SMART" id="SM01329"/>
    </source>
</evidence>
<keyword evidence="5" id="KW-1185">Reference proteome</keyword>
<evidence type="ECO:0000256" key="1">
    <source>
        <dbReference type="ARBA" id="ARBA00007769"/>
    </source>
</evidence>
<dbReference type="GO" id="GO:0005739">
    <property type="term" value="C:mitochondrion"/>
    <property type="evidence" value="ECO:0007669"/>
    <property type="project" value="TreeGrafter"/>
</dbReference>
<proteinExistence type="inferred from homology"/>
<dbReference type="PANTHER" id="PTHR11835:SF60">
    <property type="entry name" value="ISOCITRATE DEHYDROGENASE [NAD] SUBUNIT, MITOCHONDRIAL"/>
    <property type="match status" value="1"/>
</dbReference>
<reference evidence="4" key="1">
    <citation type="submission" date="2020-05" db="UniProtKB">
        <authorList>
            <consortium name="EnsemblMetazoa"/>
        </authorList>
    </citation>
    <scope>IDENTIFICATION</scope>
    <source>
        <strain evidence="4">TTRI</strain>
    </source>
</reference>
<accession>A0A1A9VU59</accession>
<evidence type="ECO:0000313" key="4">
    <source>
        <dbReference type="EnsemblMetazoa" id="GAUT047718-PA"/>
    </source>
</evidence>
<dbReference type="AlphaFoldDB" id="A0A1A9VU59"/>
<comment type="similarity">
    <text evidence="1">Belongs to the isocitrate and isopropylmalate dehydrogenases family.</text>
</comment>
<evidence type="ECO:0000313" key="5">
    <source>
        <dbReference type="Proteomes" id="UP000078200"/>
    </source>
</evidence>
<evidence type="ECO:0000256" key="2">
    <source>
        <dbReference type="ARBA" id="ARBA00022532"/>
    </source>
</evidence>
<dbReference type="STRING" id="7395.A0A1A9VU59"/>
<sequence length="387" mass="44069">MLKFAKKVTHIARLSRYRISCGIKRFTHSKVESLDKAFLKDDMPTFVGHLPPVSQYGGQTVITLLYADTWIGQRACKYLKSLIEISKLPITFENVPINRSSATVAGEDYYSLLRNRTAVYLDLELDAESLQKRYRLNRQFDLFACIAKFKSHPGYNCKQTNVNIWSYSQNNIGDYAKLEYEPVKGVVETLRITTVEKLNQFLRFVFGEALRNGRRKITIGHKADMFPKSDGLFLELAQRIHQEEYECLELDNMKINSLTRNIVTHPEKFDVICTQSCYGRVINAAASAVCGGASLFASVELGERFAVFKPLEMKLSLSDCREISPYGIVQLCIELLWYLGKKDCARLIALELSDVMCRGIKTEEFGGKDRPDFVVCSIVNNLQCHFA</sequence>
<dbReference type="SUPFAM" id="SSF53659">
    <property type="entry name" value="Isocitrate/Isopropylmalate dehydrogenase-like"/>
    <property type="match status" value="1"/>
</dbReference>
<dbReference type="Pfam" id="PF00180">
    <property type="entry name" value="Iso_dh"/>
    <property type="match status" value="1"/>
</dbReference>
<dbReference type="GO" id="GO:0006099">
    <property type="term" value="P:tricarboxylic acid cycle"/>
    <property type="evidence" value="ECO:0007669"/>
    <property type="project" value="UniProtKB-KW"/>
</dbReference>
<feature type="domain" description="Isopropylmalate dehydrogenase-like" evidence="3">
    <location>
        <begin position="61"/>
        <end position="378"/>
    </location>
</feature>
<dbReference type="SMART" id="SM01329">
    <property type="entry name" value="Iso_dh"/>
    <property type="match status" value="1"/>
</dbReference>
<dbReference type="InterPro" id="IPR024084">
    <property type="entry name" value="IsoPropMal-DH-like_dom"/>
</dbReference>
<dbReference type="Proteomes" id="UP000078200">
    <property type="component" value="Unassembled WGS sequence"/>
</dbReference>
<protein>
    <recommendedName>
        <fullName evidence="3">Isopropylmalate dehydrogenase-like domain-containing protein</fullName>
    </recommendedName>
</protein>
<dbReference type="PANTHER" id="PTHR11835">
    <property type="entry name" value="DECARBOXYLATING DEHYDROGENASES-ISOCITRATE, ISOPROPYLMALATE, TARTRATE"/>
    <property type="match status" value="1"/>
</dbReference>
<dbReference type="GO" id="GO:0006102">
    <property type="term" value="P:isocitrate metabolic process"/>
    <property type="evidence" value="ECO:0007669"/>
    <property type="project" value="TreeGrafter"/>
</dbReference>
<organism evidence="4 5">
    <name type="scientific">Glossina austeni</name>
    <name type="common">Savannah tsetse fly</name>
    <dbReference type="NCBI Taxonomy" id="7395"/>
    <lineage>
        <taxon>Eukaryota</taxon>
        <taxon>Metazoa</taxon>
        <taxon>Ecdysozoa</taxon>
        <taxon>Arthropoda</taxon>
        <taxon>Hexapoda</taxon>
        <taxon>Insecta</taxon>
        <taxon>Pterygota</taxon>
        <taxon>Neoptera</taxon>
        <taxon>Endopterygota</taxon>
        <taxon>Diptera</taxon>
        <taxon>Brachycera</taxon>
        <taxon>Muscomorpha</taxon>
        <taxon>Hippoboscoidea</taxon>
        <taxon>Glossinidae</taxon>
        <taxon>Glossina</taxon>
    </lineage>
</organism>